<dbReference type="VEuPathDB" id="VectorBase:HLOH_062123"/>
<evidence type="ECO:0000256" key="1">
    <source>
        <dbReference type="SAM" id="MobiDB-lite"/>
    </source>
</evidence>
<dbReference type="Proteomes" id="UP000821853">
    <property type="component" value="Unassembled WGS sequence"/>
</dbReference>
<sequence>MANLLILRSINSNNSRHLRRAVLTFSTAHATFDSLLRLFDVISREHPAKKRLYISLVLPRSTDHHQYNNNESFIRKVILEAHLFNTFLKDCCQHSWLVYFLDHGLSDLPANRVLAADGLYLSFQGAAVPASHLLQLFIPRHSDTTSSWHTCTPSGSSISLIYTSTTEDNASSGLLPARRDLIAWPPLSSHSSQIISCPSIPANLVKAYTSSKILEPTNGPPPDGTSTNVRASKTMDCDPTLSGPVNVTAPSCLTRSASSNCQQLSDERSSAQLTVDN</sequence>
<organism evidence="2 3">
    <name type="scientific">Haemaphysalis longicornis</name>
    <name type="common">Bush tick</name>
    <dbReference type="NCBI Taxonomy" id="44386"/>
    <lineage>
        <taxon>Eukaryota</taxon>
        <taxon>Metazoa</taxon>
        <taxon>Ecdysozoa</taxon>
        <taxon>Arthropoda</taxon>
        <taxon>Chelicerata</taxon>
        <taxon>Arachnida</taxon>
        <taxon>Acari</taxon>
        <taxon>Parasitiformes</taxon>
        <taxon>Ixodida</taxon>
        <taxon>Ixodoidea</taxon>
        <taxon>Ixodidae</taxon>
        <taxon>Haemaphysalinae</taxon>
        <taxon>Haemaphysalis</taxon>
    </lineage>
</organism>
<gene>
    <name evidence="2" type="ORF">HPB48_016493</name>
</gene>
<accession>A0A9J6GXJ8</accession>
<name>A0A9J6GXJ8_HAELO</name>
<evidence type="ECO:0000313" key="3">
    <source>
        <dbReference type="Proteomes" id="UP000821853"/>
    </source>
</evidence>
<keyword evidence="3" id="KW-1185">Reference proteome</keyword>
<proteinExistence type="predicted"/>
<dbReference type="EMBL" id="JABSTR010000009">
    <property type="protein sequence ID" value="KAH9379068.1"/>
    <property type="molecule type" value="Genomic_DNA"/>
</dbReference>
<reference evidence="2 3" key="1">
    <citation type="journal article" date="2020" name="Cell">
        <title>Large-Scale Comparative Analyses of Tick Genomes Elucidate Their Genetic Diversity and Vector Capacities.</title>
        <authorList>
            <consortium name="Tick Genome and Microbiome Consortium (TIGMIC)"/>
            <person name="Jia N."/>
            <person name="Wang J."/>
            <person name="Shi W."/>
            <person name="Du L."/>
            <person name="Sun Y."/>
            <person name="Zhan W."/>
            <person name="Jiang J.F."/>
            <person name="Wang Q."/>
            <person name="Zhang B."/>
            <person name="Ji P."/>
            <person name="Bell-Sakyi L."/>
            <person name="Cui X.M."/>
            <person name="Yuan T.T."/>
            <person name="Jiang B.G."/>
            <person name="Yang W.F."/>
            <person name="Lam T.T."/>
            <person name="Chang Q.C."/>
            <person name="Ding S.J."/>
            <person name="Wang X.J."/>
            <person name="Zhu J.G."/>
            <person name="Ruan X.D."/>
            <person name="Zhao L."/>
            <person name="Wei J.T."/>
            <person name="Ye R.Z."/>
            <person name="Que T.C."/>
            <person name="Du C.H."/>
            <person name="Zhou Y.H."/>
            <person name="Cheng J.X."/>
            <person name="Dai P.F."/>
            <person name="Guo W.B."/>
            <person name="Han X.H."/>
            <person name="Huang E.J."/>
            <person name="Li L.F."/>
            <person name="Wei W."/>
            <person name="Gao Y.C."/>
            <person name="Liu J.Z."/>
            <person name="Shao H.Z."/>
            <person name="Wang X."/>
            <person name="Wang C.C."/>
            <person name="Yang T.C."/>
            <person name="Huo Q.B."/>
            <person name="Li W."/>
            <person name="Chen H.Y."/>
            <person name="Chen S.E."/>
            <person name="Zhou L.G."/>
            <person name="Ni X.B."/>
            <person name="Tian J.H."/>
            <person name="Sheng Y."/>
            <person name="Liu T."/>
            <person name="Pan Y.S."/>
            <person name="Xia L.Y."/>
            <person name="Li J."/>
            <person name="Zhao F."/>
            <person name="Cao W.C."/>
        </authorList>
    </citation>
    <scope>NUCLEOTIDE SEQUENCE [LARGE SCALE GENOMIC DNA]</scope>
    <source>
        <strain evidence="2">HaeL-2018</strain>
    </source>
</reference>
<dbReference type="AlphaFoldDB" id="A0A9J6GXJ8"/>
<comment type="caution">
    <text evidence="2">The sequence shown here is derived from an EMBL/GenBank/DDBJ whole genome shotgun (WGS) entry which is preliminary data.</text>
</comment>
<evidence type="ECO:0000313" key="2">
    <source>
        <dbReference type="EMBL" id="KAH9379068.1"/>
    </source>
</evidence>
<protein>
    <submittedName>
        <fullName evidence="2">Uncharacterized protein</fullName>
    </submittedName>
</protein>
<feature type="region of interest" description="Disordered" evidence="1">
    <location>
        <begin position="213"/>
        <end position="242"/>
    </location>
</feature>